<dbReference type="Pfam" id="PF13148">
    <property type="entry name" value="DUF3987"/>
    <property type="match status" value="1"/>
</dbReference>
<feature type="compositionally biased region" description="Polar residues" evidence="2">
    <location>
        <begin position="320"/>
        <end position="329"/>
    </location>
</feature>
<dbReference type="InterPro" id="IPR025048">
    <property type="entry name" value="DUF3987"/>
</dbReference>
<feature type="coiled-coil region" evidence="1">
    <location>
        <begin position="807"/>
        <end position="834"/>
    </location>
</feature>
<feature type="region of interest" description="Disordered" evidence="2">
    <location>
        <begin position="320"/>
        <end position="355"/>
    </location>
</feature>
<organism evidence="3 4">
    <name type="scientific">Desmonostoc muscorum LEGE 12446</name>
    <dbReference type="NCBI Taxonomy" id="1828758"/>
    <lineage>
        <taxon>Bacteria</taxon>
        <taxon>Bacillati</taxon>
        <taxon>Cyanobacteriota</taxon>
        <taxon>Cyanophyceae</taxon>
        <taxon>Nostocales</taxon>
        <taxon>Nostocaceae</taxon>
        <taxon>Desmonostoc</taxon>
    </lineage>
</organism>
<dbReference type="EMBL" id="JADEXS010000022">
    <property type="protein sequence ID" value="MBE9021444.1"/>
    <property type="molecule type" value="Genomic_DNA"/>
</dbReference>
<feature type="compositionally biased region" description="Basic and acidic residues" evidence="2">
    <location>
        <begin position="344"/>
        <end position="355"/>
    </location>
</feature>
<dbReference type="Proteomes" id="UP000622533">
    <property type="component" value="Unassembled WGS sequence"/>
</dbReference>
<accession>A0A8J6ZI46</accession>
<proteinExistence type="predicted"/>
<reference evidence="3" key="1">
    <citation type="submission" date="2020-10" db="EMBL/GenBank/DDBJ databases">
        <authorList>
            <person name="Castelo-Branco R."/>
            <person name="Eusebio N."/>
            <person name="Adriana R."/>
            <person name="Vieira A."/>
            <person name="Brugerolle De Fraissinette N."/>
            <person name="Rezende De Castro R."/>
            <person name="Schneider M.P."/>
            <person name="Vasconcelos V."/>
            <person name="Leao P.N."/>
        </authorList>
    </citation>
    <scope>NUCLEOTIDE SEQUENCE</scope>
    <source>
        <strain evidence="3">LEGE 12446</strain>
    </source>
</reference>
<protein>
    <submittedName>
        <fullName evidence="3">DUF3987 domain-containing protein</fullName>
    </submittedName>
</protein>
<keyword evidence="4" id="KW-1185">Reference proteome</keyword>
<evidence type="ECO:0000256" key="2">
    <source>
        <dbReference type="SAM" id="MobiDB-lite"/>
    </source>
</evidence>
<keyword evidence="1" id="KW-0175">Coiled coil</keyword>
<comment type="caution">
    <text evidence="3">The sequence shown here is derived from an EMBL/GenBank/DDBJ whole genome shotgun (WGS) entry which is preliminary data.</text>
</comment>
<sequence length="1033" mass="115033">MTCVVVNREQIAQHLEALGYKQGDPVYLRSFYPSDDPRKANDSGRSAESRNLKQLVRTATAWQSDGRGVYFVVNGGGQKDDLVRDCRAIFYEHDNLDKELQRELWRSLCLPEPSLQIDTGGKSIHSYWILTSPISPEQWRKLQTDLLEYSSGDRCLKNPSRVMRLAGCWHFAANNIPNGPSQIILNTSKQYSYDELRAIIPQSKTVVPSIPLNVPSGDVPLECCLTKADRALVDSGAVQGERNSKGAALARNLIGTAARLNHLRHRFNEEPRALFDSYCKSCSPPLDTREADAIWKSATKDNPTATLTDEALENCIKSWQRQQSVNSQPPRGFDSKKQTVTGDSTKKGDSSKKATDEIASTVTTVTKILEAGFTDYEETQKIGELLDSTSVKKAALDQIVSSIRTRMDEVQPDDEIRLENLINWHNAKLDFKQALPSMAADLLHDAEILNIEPIVIWQPLMAAVLSLVGKRIKLSVESHTVPAIAWTATVLESGGGKTRADTLVLTPLKRKQIEARRRYEKEVGAYQNWQGDAEERPPYPLERKYMFEMATIQAVIKRLSEQKDNGVLWARDELAGLFKSFGQFNKGENEGLECLLKLWDGAPAQVDRVSQGDSYVVEDTALSLTGGIQPGMFRKIFKDPEDSQGMLARFLVAKANTLMPKRVKGYCVLAEKLPPFYDWLENCPMGIVKLSKSADAYYTKLCQVIGQQAWATTQPAIRAWMFKLPTQLLRIALALHLIDCYFDRDGNSSRNFWELSTQTLQRAVMFAQYYKSAFNVVQEMTTSSDDISSVLLKIWDAAVSKDDGITLRDAYRNIKAIQSRAKEALRNVSAYTAELFGKLERMGKGTVVKIGRQIKFVANFTGSDPPTPPSSQTEGDIVPIAQTYEVQPIEPSPINQLSPVTNTSDEDCHSTVAVNETVLTELDSDVSDKPLARLRPPGTETVISTSDHPNSHEIDISSDGDTEAFAHQIDAGAKVRVHFPGSKRHSKLGVVARFVIEQGLRKAIVLLEDMPESLSQFLCPVPGSDAMRLELIT</sequence>
<dbReference type="AlphaFoldDB" id="A0A8J6ZI46"/>
<gene>
    <name evidence="3" type="ORF">IQ276_02910</name>
</gene>
<evidence type="ECO:0000313" key="4">
    <source>
        <dbReference type="Proteomes" id="UP000622533"/>
    </source>
</evidence>
<name>A0A8J6ZI46_DESMC</name>
<dbReference type="RefSeq" id="WP_193913555.1">
    <property type="nucleotide sequence ID" value="NZ_JADEXS020000002.1"/>
</dbReference>
<evidence type="ECO:0000256" key="1">
    <source>
        <dbReference type="SAM" id="Coils"/>
    </source>
</evidence>
<evidence type="ECO:0000313" key="3">
    <source>
        <dbReference type="EMBL" id="MBE9021444.1"/>
    </source>
</evidence>